<dbReference type="AlphaFoldDB" id="Q4JMY8"/>
<dbReference type="Pfam" id="PF01553">
    <property type="entry name" value="Acyltransferase"/>
    <property type="match status" value="1"/>
</dbReference>
<dbReference type="InterPro" id="IPR002123">
    <property type="entry name" value="Plipid/glycerol_acylTrfase"/>
</dbReference>
<evidence type="ECO:0000313" key="5">
    <source>
        <dbReference type="EMBL" id="AAY90009.1"/>
    </source>
</evidence>
<evidence type="ECO:0000256" key="3">
    <source>
        <dbReference type="SAM" id="Phobius"/>
    </source>
</evidence>
<reference evidence="5" key="1">
    <citation type="journal article" date="2005" name="PLoS Biol.">
        <title>New insights into metabolic properties of marine bacteria encoding proteorhodopsins.</title>
        <authorList>
            <person name="Sabehi G."/>
            <person name="Loy A."/>
            <person name="Jung K.H."/>
            <person name="Partha R."/>
            <person name="Spudich J.L."/>
            <person name="Isaacson T."/>
            <person name="Hirschberg J."/>
            <person name="Wagner M."/>
            <person name="Beja O."/>
        </authorList>
    </citation>
    <scope>NUCLEOTIDE SEQUENCE</scope>
</reference>
<protein>
    <submittedName>
        <fullName evidence="5">Predicted acyltransferase PA0005</fullName>
    </submittedName>
</protein>
<keyword evidence="3" id="KW-0472">Membrane</keyword>
<keyword evidence="3" id="KW-1133">Transmembrane helix</keyword>
<dbReference type="SUPFAM" id="SSF69593">
    <property type="entry name" value="Glycerol-3-phosphate (1)-acyltransferase"/>
    <property type="match status" value="1"/>
</dbReference>
<dbReference type="EMBL" id="DQ068067">
    <property type="protein sequence ID" value="AAY90009.1"/>
    <property type="molecule type" value="Genomic_DNA"/>
</dbReference>
<organism evidence="5">
    <name type="scientific">uncultured bacterium BAC13K9BAC</name>
    <dbReference type="NCBI Taxonomy" id="332979"/>
    <lineage>
        <taxon>Bacteria</taxon>
        <taxon>environmental samples</taxon>
    </lineage>
</organism>
<feature type="transmembrane region" description="Helical" evidence="3">
    <location>
        <begin position="12"/>
        <end position="35"/>
    </location>
</feature>
<keyword evidence="2 5" id="KW-0012">Acyltransferase</keyword>
<keyword evidence="3" id="KW-0812">Transmembrane</keyword>
<accession>Q4JMY8</accession>
<name>Q4JMY8_9BACT</name>
<feature type="domain" description="Phospholipid/glycerol acyltransferase" evidence="4">
    <location>
        <begin position="74"/>
        <end position="190"/>
    </location>
</feature>
<evidence type="ECO:0000256" key="1">
    <source>
        <dbReference type="ARBA" id="ARBA00022679"/>
    </source>
</evidence>
<dbReference type="GO" id="GO:0003841">
    <property type="term" value="F:1-acylglycerol-3-phosphate O-acyltransferase activity"/>
    <property type="evidence" value="ECO:0007669"/>
    <property type="project" value="TreeGrafter"/>
</dbReference>
<sequence length="227" mass="26619">MISNIFLISRSILFWINIVFSVLIFGPVTFLVGIISYDSCLYLSKKWCRYNLFFLKYVCLLSYNFDNDEIKTSKIIISRHQSTWETFFFTAYIDYPIFILKKELLMIPLFGWCLYLLKHISIDRSDGTSSLKKIMKSCDEHIKENRTIIIFPEGTRSLYGTKAKLKRGVFKILESVKGQSHVVNHTAGKYWNNSFLIRPGIIDINIISLEYDTNLDNLKHKIQNHFS</sequence>
<dbReference type="CDD" id="cd07989">
    <property type="entry name" value="LPLAT_AGPAT-like"/>
    <property type="match status" value="1"/>
</dbReference>
<dbReference type="SMART" id="SM00563">
    <property type="entry name" value="PlsC"/>
    <property type="match status" value="1"/>
</dbReference>
<evidence type="ECO:0000256" key="2">
    <source>
        <dbReference type="ARBA" id="ARBA00023315"/>
    </source>
</evidence>
<dbReference type="PANTHER" id="PTHR10434">
    <property type="entry name" value="1-ACYL-SN-GLYCEROL-3-PHOSPHATE ACYLTRANSFERASE"/>
    <property type="match status" value="1"/>
</dbReference>
<dbReference type="PANTHER" id="PTHR10434:SF40">
    <property type="entry name" value="1-ACYL-SN-GLYCEROL-3-PHOSPHATE ACYLTRANSFERASE"/>
    <property type="match status" value="1"/>
</dbReference>
<dbReference type="GO" id="GO:0006654">
    <property type="term" value="P:phosphatidic acid biosynthetic process"/>
    <property type="evidence" value="ECO:0007669"/>
    <property type="project" value="TreeGrafter"/>
</dbReference>
<proteinExistence type="predicted"/>
<evidence type="ECO:0000259" key="4">
    <source>
        <dbReference type="SMART" id="SM00563"/>
    </source>
</evidence>
<keyword evidence="1 5" id="KW-0808">Transferase</keyword>